<name>A0A517P438_9PLAN</name>
<dbReference type="Proteomes" id="UP000318741">
    <property type="component" value="Chromosome"/>
</dbReference>
<evidence type="ECO:0000313" key="4">
    <source>
        <dbReference type="Proteomes" id="UP000318741"/>
    </source>
</evidence>
<evidence type="ECO:0000313" key="3">
    <source>
        <dbReference type="EMBL" id="QDT14154.1"/>
    </source>
</evidence>
<organism evidence="3 4">
    <name type="scientific">Alienimonas californiensis</name>
    <dbReference type="NCBI Taxonomy" id="2527989"/>
    <lineage>
        <taxon>Bacteria</taxon>
        <taxon>Pseudomonadati</taxon>
        <taxon>Planctomycetota</taxon>
        <taxon>Planctomycetia</taxon>
        <taxon>Planctomycetales</taxon>
        <taxon>Planctomycetaceae</taxon>
        <taxon>Alienimonas</taxon>
    </lineage>
</organism>
<accession>A0A517P438</accession>
<dbReference type="RefSeq" id="WP_242688094.1">
    <property type="nucleotide sequence ID" value="NZ_CP036265.1"/>
</dbReference>
<feature type="region of interest" description="Disordered" evidence="1">
    <location>
        <begin position="387"/>
        <end position="411"/>
    </location>
</feature>
<dbReference type="EMBL" id="CP036265">
    <property type="protein sequence ID" value="QDT14154.1"/>
    <property type="molecule type" value="Genomic_DNA"/>
</dbReference>
<protein>
    <submittedName>
        <fullName evidence="3">Transposase DDE domain protein</fullName>
    </submittedName>
</protein>
<evidence type="ECO:0000259" key="2">
    <source>
        <dbReference type="Pfam" id="PF13546"/>
    </source>
</evidence>
<reference evidence="3 4" key="1">
    <citation type="submission" date="2019-02" db="EMBL/GenBank/DDBJ databases">
        <title>Deep-cultivation of Planctomycetes and their phenomic and genomic characterization uncovers novel biology.</title>
        <authorList>
            <person name="Wiegand S."/>
            <person name="Jogler M."/>
            <person name="Boedeker C."/>
            <person name="Pinto D."/>
            <person name="Vollmers J."/>
            <person name="Rivas-Marin E."/>
            <person name="Kohn T."/>
            <person name="Peeters S.H."/>
            <person name="Heuer A."/>
            <person name="Rast P."/>
            <person name="Oberbeckmann S."/>
            <person name="Bunk B."/>
            <person name="Jeske O."/>
            <person name="Meyerdierks A."/>
            <person name="Storesund J.E."/>
            <person name="Kallscheuer N."/>
            <person name="Luecker S."/>
            <person name="Lage O.M."/>
            <person name="Pohl T."/>
            <person name="Merkel B.J."/>
            <person name="Hornburger P."/>
            <person name="Mueller R.-W."/>
            <person name="Bruemmer F."/>
            <person name="Labrenz M."/>
            <person name="Spormann A.M."/>
            <person name="Op den Camp H."/>
            <person name="Overmann J."/>
            <person name="Amann R."/>
            <person name="Jetten M.S.M."/>
            <person name="Mascher T."/>
            <person name="Medema M.H."/>
            <person name="Devos D.P."/>
            <person name="Kaster A.-K."/>
            <person name="Ovreas L."/>
            <person name="Rohde M."/>
            <person name="Galperin M.Y."/>
            <person name="Jogler C."/>
        </authorList>
    </citation>
    <scope>NUCLEOTIDE SEQUENCE [LARGE SCALE GENOMIC DNA]</scope>
    <source>
        <strain evidence="3 4">CA12</strain>
    </source>
</reference>
<sequence>MAAVRVREALRWAREVDAAARRIGPRFRRPELRGRAGQYLRGLISRVERKNGWQLAEEVGESKPTNLQHFIARARWDADAVRDDLRGYVLERLGDRSRAEEAVLIVDETGFLKKGTKSVGVKRMYSGTAGRIENCQIGVFLALRTPRGHALIDRALYLPQEWAEDAERRTAAKILADVEFATKPALAYAMVERALDAGVPCGWATADEAYGGDYRFRRLLEDRGVGYVVAVSRAQRLWTPDLQQLKVEEYVREFAGDSDGEAWEELSCGFGTKGERRYRWAALRHSAPLEREDGVVFRRALLVRESLGASETGVCERAYYFTCAPEGTTLQKLAEIAGSRWAIEECFEQAKQETGLDEDEVRSWDGWHRHVTLSMLAHATLAAIRAKAADAPKKRTRKRTKPPATMRATTT</sequence>
<dbReference type="KEGG" id="acaf:CA12_02220"/>
<dbReference type="PANTHER" id="PTHR33627">
    <property type="entry name" value="TRANSPOSASE"/>
    <property type="match status" value="1"/>
</dbReference>
<dbReference type="InterPro" id="IPR038721">
    <property type="entry name" value="IS701-like_DDE_dom"/>
</dbReference>
<dbReference type="InterPro" id="IPR039365">
    <property type="entry name" value="IS701-like"/>
</dbReference>
<dbReference type="NCBIfam" id="NF033540">
    <property type="entry name" value="transpos_IS701"/>
    <property type="match status" value="1"/>
</dbReference>
<gene>
    <name evidence="3" type="ORF">CA12_02220</name>
</gene>
<dbReference type="AlphaFoldDB" id="A0A517P438"/>
<dbReference type="SUPFAM" id="SSF53098">
    <property type="entry name" value="Ribonuclease H-like"/>
    <property type="match status" value="1"/>
</dbReference>
<keyword evidence="4" id="KW-1185">Reference proteome</keyword>
<dbReference type="Pfam" id="PF13546">
    <property type="entry name" value="DDE_5"/>
    <property type="match status" value="1"/>
</dbReference>
<dbReference type="PANTHER" id="PTHR33627:SF1">
    <property type="entry name" value="TRANSPOSASE"/>
    <property type="match status" value="1"/>
</dbReference>
<dbReference type="InterPro" id="IPR012337">
    <property type="entry name" value="RNaseH-like_sf"/>
</dbReference>
<feature type="domain" description="Transposase IS701-like DDE" evidence="2">
    <location>
        <begin position="25"/>
        <end position="243"/>
    </location>
</feature>
<proteinExistence type="predicted"/>
<evidence type="ECO:0000256" key="1">
    <source>
        <dbReference type="SAM" id="MobiDB-lite"/>
    </source>
</evidence>